<comment type="caution">
    <text evidence="8">The sequence shown here is derived from an EMBL/GenBank/DDBJ whole genome shotgun (WGS) entry which is preliminary data.</text>
</comment>
<feature type="transmembrane region" description="Helical" evidence="5">
    <location>
        <begin position="188"/>
        <end position="210"/>
    </location>
</feature>
<evidence type="ECO:0000259" key="7">
    <source>
        <dbReference type="PROSITE" id="PS50885"/>
    </source>
</evidence>
<dbReference type="PANTHER" id="PTHR43531:SF14">
    <property type="entry name" value="METHYL-ACCEPTING CHEMOTAXIS PROTEIN I-RELATED"/>
    <property type="match status" value="1"/>
</dbReference>
<name>A0ABT2A489_9BURK</name>
<sequence>MLKKLRIGPKLLLAPSLVLLLLLLLSGAAYYGMVRQNASLENMVQVRTARLQAAADIAGDAKYAHAGIYQLLASMAGNFAQDRIKAMIADIGKKHEAIQTRLAELSKVTEPAERKLIEASIAALAAYHKSVNECIDLAQLDQSTAIGAMQTAEKRFLVLNANLAELATLERDLSGHAYAAAKSEFHNLGLSMAALVVLSIVLSLVVTMLVRRAMLKDIHDISTVVGDLADGRLTGGTTNDGRDEIAETSRALDHTIATLNVTLRSVLDSVRSIDTASKEIASGNLDLSARTEMQASSLEETASAMEALTQAVKKNAENARLATGLAAEASKLASSGGQAVDRAVTTMESIRASSRKIVEIIGVIDGISFQTNLLALNAAVEAARAGEQGRGFAVVAAEVRTLAQRSASAAKEIKALIADSVAIIDNGSASVNEAGSSMGSVVTSVQQVNDIINRISTASDEQAEGIGEVNRAVGQMDDMTQQNAALVEEAAAAAASLHEQTVNLARAVSIFKIEGMDTREEDSDTTAFPALAAPVDEEEPEFAEPVERRAAGSPMRGARRAQPAKTQERPARQRSARG</sequence>
<evidence type="ECO:0000256" key="1">
    <source>
        <dbReference type="ARBA" id="ARBA00022481"/>
    </source>
</evidence>
<gene>
    <name evidence="8" type="ORF">NX782_05460</name>
</gene>
<proteinExistence type="inferred from homology"/>
<dbReference type="EMBL" id="JANUGX010000004">
    <property type="protein sequence ID" value="MCS0588645.1"/>
    <property type="molecule type" value="Genomic_DNA"/>
</dbReference>
<protein>
    <submittedName>
        <fullName evidence="8">Methyl-accepting chemotaxis protein</fullName>
    </submittedName>
</protein>
<keyword evidence="5" id="KW-0812">Transmembrane</keyword>
<feature type="domain" description="Methyl-accepting transducer" evidence="6">
    <location>
        <begin position="269"/>
        <end position="498"/>
    </location>
</feature>
<feature type="domain" description="HAMP" evidence="7">
    <location>
        <begin position="212"/>
        <end position="264"/>
    </location>
</feature>
<evidence type="ECO:0000313" key="8">
    <source>
        <dbReference type="EMBL" id="MCS0588645.1"/>
    </source>
</evidence>
<dbReference type="InterPro" id="IPR004089">
    <property type="entry name" value="MCPsignal_dom"/>
</dbReference>
<dbReference type="SUPFAM" id="SSF58104">
    <property type="entry name" value="Methyl-accepting chemotaxis protein (MCP) signaling domain"/>
    <property type="match status" value="1"/>
</dbReference>
<dbReference type="InterPro" id="IPR051310">
    <property type="entry name" value="MCP_chemotaxis"/>
</dbReference>
<keyword evidence="5" id="KW-1133">Transmembrane helix</keyword>
<dbReference type="Proteomes" id="UP001205560">
    <property type="component" value="Unassembled WGS sequence"/>
</dbReference>
<dbReference type="CDD" id="cd11386">
    <property type="entry name" value="MCP_signal"/>
    <property type="match status" value="1"/>
</dbReference>
<dbReference type="Pfam" id="PF12729">
    <property type="entry name" value="4HB_MCP_1"/>
    <property type="match status" value="1"/>
</dbReference>
<dbReference type="PROSITE" id="PS50885">
    <property type="entry name" value="HAMP"/>
    <property type="match status" value="1"/>
</dbReference>
<evidence type="ECO:0000259" key="6">
    <source>
        <dbReference type="PROSITE" id="PS50111"/>
    </source>
</evidence>
<evidence type="ECO:0000256" key="3">
    <source>
        <dbReference type="PROSITE-ProRule" id="PRU00284"/>
    </source>
</evidence>
<dbReference type="Pfam" id="PF00015">
    <property type="entry name" value="MCPsignal"/>
    <property type="match status" value="1"/>
</dbReference>
<evidence type="ECO:0000256" key="4">
    <source>
        <dbReference type="SAM" id="MobiDB-lite"/>
    </source>
</evidence>
<dbReference type="PANTHER" id="PTHR43531">
    <property type="entry name" value="PROTEIN ICFG"/>
    <property type="match status" value="1"/>
</dbReference>
<dbReference type="Gene3D" id="1.10.287.950">
    <property type="entry name" value="Methyl-accepting chemotaxis protein"/>
    <property type="match status" value="1"/>
</dbReference>
<organism evidence="8 9">
    <name type="scientific">Massilia norwichensis</name>
    <dbReference type="NCBI Taxonomy" id="1442366"/>
    <lineage>
        <taxon>Bacteria</taxon>
        <taxon>Pseudomonadati</taxon>
        <taxon>Pseudomonadota</taxon>
        <taxon>Betaproteobacteria</taxon>
        <taxon>Burkholderiales</taxon>
        <taxon>Oxalobacteraceae</taxon>
        <taxon>Telluria group</taxon>
        <taxon>Massilia</taxon>
    </lineage>
</organism>
<dbReference type="InterPro" id="IPR004090">
    <property type="entry name" value="Chemotax_Me-accpt_rcpt"/>
</dbReference>
<dbReference type="SMART" id="SM00304">
    <property type="entry name" value="HAMP"/>
    <property type="match status" value="2"/>
</dbReference>
<evidence type="ECO:0000256" key="5">
    <source>
        <dbReference type="SAM" id="Phobius"/>
    </source>
</evidence>
<reference evidence="8 9" key="1">
    <citation type="submission" date="2022-08" db="EMBL/GenBank/DDBJ databases">
        <title>Reclassification of Massilia species as members of the genera Telluria, Duganella, Pseudoduganella, Mokoshia gen. nov. and Zemynaea gen. nov. using orthogonal and non-orthogonal genome-based approaches.</title>
        <authorList>
            <person name="Bowman J.P."/>
        </authorList>
    </citation>
    <scope>NUCLEOTIDE SEQUENCE [LARGE SCALE GENOMIC DNA]</scope>
    <source>
        <strain evidence="8 9">LMG 28164</strain>
    </source>
</reference>
<accession>A0ABT2A489</accession>
<keyword evidence="5" id="KW-0472">Membrane</keyword>
<keyword evidence="1" id="KW-0488">Methylation</keyword>
<dbReference type="PROSITE" id="PS50111">
    <property type="entry name" value="CHEMOTAXIS_TRANSDUC_2"/>
    <property type="match status" value="1"/>
</dbReference>
<dbReference type="SMART" id="SM00283">
    <property type="entry name" value="MA"/>
    <property type="match status" value="1"/>
</dbReference>
<keyword evidence="3" id="KW-0807">Transducer</keyword>
<dbReference type="PRINTS" id="PR00260">
    <property type="entry name" value="CHEMTRNSDUCR"/>
</dbReference>
<dbReference type="InterPro" id="IPR024478">
    <property type="entry name" value="HlyB_4HB_MCP"/>
</dbReference>
<feature type="region of interest" description="Disordered" evidence="4">
    <location>
        <begin position="518"/>
        <end position="578"/>
    </location>
</feature>
<dbReference type="Pfam" id="PF00672">
    <property type="entry name" value="HAMP"/>
    <property type="match status" value="1"/>
</dbReference>
<evidence type="ECO:0000256" key="2">
    <source>
        <dbReference type="ARBA" id="ARBA00029447"/>
    </source>
</evidence>
<comment type="similarity">
    <text evidence="2">Belongs to the methyl-accepting chemotaxis (MCP) protein family.</text>
</comment>
<feature type="compositionally biased region" description="Acidic residues" evidence="4">
    <location>
        <begin position="535"/>
        <end position="544"/>
    </location>
</feature>
<dbReference type="InterPro" id="IPR003660">
    <property type="entry name" value="HAMP_dom"/>
</dbReference>
<evidence type="ECO:0000313" key="9">
    <source>
        <dbReference type="Proteomes" id="UP001205560"/>
    </source>
</evidence>
<keyword evidence="9" id="KW-1185">Reference proteome</keyword>
<dbReference type="RefSeq" id="WP_258844398.1">
    <property type="nucleotide sequence ID" value="NZ_JANUGX010000004.1"/>
</dbReference>